<reference evidence="1" key="2">
    <citation type="journal article" date="2015" name="Data Brief">
        <title>Shoot transcriptome of the giant reed, Arundo donax.</title>
        <authorList>
            <person name="Barrero R.A."/>
            <person name="Guerrero F.D."/>
            <person name="Moolhuijzen P."/>
            <person name="Goolsby J.A."/>
            <person name="Tidwell J."/>
            <person name="Bellgard S.E."/>
            <person name="Bellgard M.I."/>
        </authorList>
    </citation>
    <scope>NUCLEOTIDE SEQUENCE</scope>
    <source>
        <tissue evidence="1">Shoot tissue taken approximately 20 cm above the soil surface</tissue>
    </source>
</reference>
<protein>
    <submittedName>
        <fullName evidence="1">Uncharacterized protein</fullName>
    </submittedName>
</protein>
<organism evidence="1">
    <name type="scientific">Arundo donax</name>
    <name type="common">Giant reed</name>
    <name type="synonym">Donax arundinaceus</name>
    <dbReference type="NCBI Taxonomy" id="35708"/>
    <lineage>
        <taxon>Eukaryota</taxon>
        <taxon>Viridiplantae</taxon>
        <taxon>Streptophyta</taxon>
        <taxon>Embryophyta</taxon>
        <taxon>Tracheophyta</taxon>
        <taxon>Spermatophyta</taxon>
        <taxon>Magnoliopsida</taxon>
        <taxon>Liliopsida</taxon>
        <taxon>Poales</taxon>
        <taxon>Poaceae</taxon>
        <taxon>PACMAD clade</taxon>
        <taxon>Arundinoideae</taxon>
        <taxon>Arundineae</taxon>
        <taxon>Arundo</taxon>
    </lineage>
</organism>
<name>A0A0A9DKQ5_ARUDO</name>
<dbReference type="AlphaFoldDB" id="A0A0A9DKQ5"/>
<sequence>MHVSCTRTSTGLVTKLAATIVFQGLQMAEWKSSKHQQVLYLNQLSPPFHL</sequence>
<dbReference type="EMBL" id="GBRH01210637">
    <property type="protein sequence ID" value="JAD87258.1"/>
    <property type="molecule type" value="Transcribed_RNA"/>
</dbReference>
<reference evidence="1" key="1">
    <citation type="submission" date="2014-09" db="EMBL/GenBank/DDBJ databases">
        <authorList>
            <person name="Magalhaes I.L.F."/>
            <person name="Oliveira U."/>
            <person name="Santos F.R."/>
            <person name="Vidigal T.H.D.A."/>
            <person name="Brescovit A.D."/>
            <person name="Santos A.J."/>
        </authorList>
    </citation>
    <scope>NUCLEOTIDE SEQUENCE</scope>
    <source>
        <tissue evidence="1">Shoot tissue taken approximately 20 cm above the soil surface</tissue>
    </source>
</reference>
<evidence type="ECO:0000313" key="1">
    <source>
        <dbReference type="EMBL" id="JAD87258.1"/>
    </source>
</evidence>
<proteinExistence type="predicted"/>
<accession>A0A0A9DKQ5</accession>